<accession>A0A6C0EPV9</accession>
<reference evidence="1" key="1">
    <citation type="journal article" date="2020" name="Nature">
        <title>Giant virus diversity and host interactions through global metagenomics.</title>
        <authorList>
            <person name="Schulz F."/>
            <person name="Roux S."/>
            <person name="Paez-Espino D."/>
            <person name="Jungbluth S."/>
            <person name="Walsh D.A."/>
            <person name="Denef V.J."/>
            <person name="McMahon K.D."/>
            <person name="Konstantinidis K.T."/>
            <person name="Eloe-Fadrosh E.A."/>
            <person name="Kyrpides N.C."/>
            <person name="Woyke T."/>
        </authorList>
    </citation>
    <scope>NUCLEOTIDE SEQUENCE</scope>
    <source>
        <strain evidence="1">GVMAG-M-3300009155-2</strain>
    </source>
</reference>
<organism evidence="1">
    <name type="scientific">viral metagenome</name>
    <dbReference type="NCBI Taxonomy" id="1070528"/>
    <lineage>
        <taxon>unclassified sequences</taxon>
        <taxon>metagenomes</taxon>
        <taxon>organismal metagenomes</taxon>
    </lineage>
</organism>
<name>A0A6C0EPV9_9ZZZZ</name>
<sequence>MKTRSQTNYENTSIYKVDIDFDEASELWKANKKSIGNGSYKYVCSVLTKKGNKCNRQCLPGLEFCRYHKK</sequence>
<dbReference type="AlphaFoldDB" id="A0A6C0EPV9"/>
<proteinExistence type="predicted"/>
<protein>
    <submittedName>
        <fullName evidence="1">Uncharacterized protein</fullName>
    </submittedName>
</protein>
<evidence type="ECO:0000313" key="1">
    <source>
        <dbReference type="EMBL" id="QHT31018.1"/>
    </source>
</evidence>
<dbReference type="EMBL" id="MN738915">
    <property type="protein sequence ID" value="QHT31018.1"/>
    <property type="molecule type" value="Genomic_DNA"/>
</dbReference>